<dbReference type="EMBL" id="JBCDNA010000001">
    <property type="protein sequence ID" value="MEL4454982.1"/>
    <property type="molecule type" value="Genomic_DNA"/>
</dbReference>
<dbReference type="InterPro" id="IPR050491">
    <property type="entry name" value="AmpC-like"/>
</dbReference>
<dbReference type="RefSeq" id="WP_342158708.1">
    <property type="nucleotide sequence ID" value="NZ_JBCDNA010000001.1"/>
</dbReference>
<keyword evidence="2" id="KW-0378">Hydrolase</keyword>
<protein>
    <submittedName>
        <fullName evidence="2">Serine hydrolase domain-containing protein</fullName>
        <ecNumber evidence="2">3.1.1.103</ecNumber>
    </submittedName>
</protein>
<gene>
    <name evidence="2" type="ORF">AABB81_03690</name>
</gene>
<dbReference type="EC" id="3.1.1.103" evidence="2"/>
<dbReference type="SUPFAM" id="SSF56601">
    <property type="entry name" value="beta-lactamase/transpeptidase-like"/>
    <property type="match status" value="1"/>
</dbReference>
<evidence type="ECO:0000313" key="3">
    <source>
        <dbReference type="Proteomes" id="UP001474120"/>
    </source>
</evidence>
<dbReference type="GO" id="GO:0016787">
    <property type="term" value="F:hydrolase activity"/>
    <property type="evidence" value="ECO:0007669"/>
    <property type="project" value="UniProtKB-KW"/>
</dbReference>
<dbReference type="PANTHER" id="PTHR46825">
    <property type="entry name" value="D-ALANYL-D-ALANINE-CARBOXYPEPTIDASE/ENDOPEPTIDASE AMPH"/>
    <property type="match status" value="1"/>
</dbReference>
<organism evidence="2 3">
    <name type="scientific">Lutimonas vermicola</name>
    <dbReference type="NCBI Taxonomy" id="414288"/>
    <lineage>
        <taxon>Bacteria</taxon>
        <taxon>Pseudomonadati</taxon>
        <taxon>Bacteroidota</taxon>
        <taxon>Flavobacteriia</taxon>
        <taxon>Flavobacteriales</taxon>
        <taxon>Flavobacteriaceae</taxon>
        <taxon>Lutimonas</taxon>
    </lineage>
</organism>
<dbReference type="InterPro" id="IPR001466">
    <property type="entry name" value="Beta-lactam-related"/>
</dbReference>
<dbReference type="Proteomes" id="UP001474120">
    <property type="component" value="Unassembled WGS sequence"/>
</dbReference>
<dbReference type="PANTHER" id="PTHR46825:SF9">
    <property type="entry name" value="BETA-LACTAMASE-RELATED DOMAIN-CONTAINING PROTEIN"/>
    <property type="match status" value="1"/>
</dbReference>
<feature type="domain" description="Beta-lactamase-related" evidence="1">
    <location>
        <begin position="63"/>
        <end position="381"/>
    </location>
</feature>
<evidence type="ECO:0000259" key="1">
    <source>
        <dbReference type="Pfam" id="PF00144"/>
    </source>
</evidence>
<sequence>MKRSVNIKYFLLIIFFVLNSFSVSTSVKDKSYGDVNTEETLNKDMPLEFYPEATTHKVNQRLDSLFNRFNKRHDFHGSVIIAQKGKVIFKNHYGYADFKKKSMIDDHSVFQLASVSKQFTAASILILYEDGKLDLDDQVIKFFPDFPYKEVTVRQLMNHTSGLPKYFWLAEHKWKKEHAPSNKEMMDMLSKHDVQRFFSPGANFDYSNTGYFVLASIVEKVTNKNFGDFVDDKIFTPLHMKNTFVYRYEMDSIKEGQLDGFRIYRRRWHAKIGGTVNDAIVGDKNVYSTTEDMFKWIEGLNSGKIISKKTLDLMYTRGETRYNRKVPYGFGFRIKEDENSKVVYHNGKWNGFSSSLMQYPDDELVVITLEHSNYNSMKTLNEKVKQIVDSSFDPSNN</sequence>
<accession>A0ABU9KXR2</accession>
<proteinExistence type="predicted"/>
<evidence type="ECO:0000313" key="2">
    <source>
        <dbReference type="EMBL" id="MEL4454982.1"/>
    </source>
</evidence>
<dbReference type="InterPro" id="IPR012338">
    <property type="entry name" value="Beta-lactam/transpept-like"/>
</dbReference>
<keyword evidence="3" id="KW-1185">Reference proteome</keyword>
<dbReference type="Gene3D" id="3.40.710.10">
    <property type="entry name" value="DD-peptidase/beta-lactamase superfamily"/>
    <property type="match status" value="1"/>
</dbReference>
<dbReference type="Pfam" id="PF00144">
    <property type="entry name" value="Beta-lactamase"/>
    <property type="match status" value="1"/>
</dbReference>
<comment type="caution">
    <text evidence="2">The sequence shown here is derived from an EMBL/GenBank/DDBJ whole genome shotgun (WGS) entry which is preliminary data.</text>
</comment>
<reference evidence="2 3" key="1">
    <citation type="submission" date="2024-04" db="EMBL/GenBank/DDBJ databases">
        <title>whole genome sequencing of Lutimonas vermicola strain IMCC1616.</title>
        <authorList>
            <person name="Bae S.S."/>
        </authorList>
    </citation>
    <scope>NUCLEOTIDE SEQUENCE [LARGE SCALE GENOMIC DNA]</scope>
    <source>
        <strain evidence="2 3">IMCC1616</strain>
    </source>
</reference>
<name>A0ABU9KXR2_9FLAO</name>